<gene>
    <name evidence="1" type="ORF">E6K72_11740</name>
</gene>
<dbReference type="Pfam" id="PF03054">
    <property type="entry name" value="tRNA_Me_trans"/>
    <property type="match status" value="1"/>
</dbReference>
<name>A0A538SFF3_UNCEI</name>
<dbReference type="Proteomes" id="UP000317716">
    <property type="component" value="Unassembled WGS sequence"/>
</dbReference>
<comment type="caution">
    <text evidence="1">The sequence shown here is derived from an EMBL/GenBank/DDBJ whole genome shotgun (WGS) entry which is preliminary data.</text>
</comment>
<dbReference type="InterPro" id="IPR014729">
    <property type="entry name" value="Rossmann-like_a/b/a_fold"/>
</dbReference>
<feature type="non-terminal residue" evidence="1">
    <location>
        <position position="120"/>
    </location>
</feature>
<reference evidence="1 2" key="1">
    <citation type="journal article" date="2019" name="Nat. Microbiol.">
        <title>Mediterranean grassland soil C-N compound turnover is dependent on rainfall and depth, and is mediated by genomically divergent microorganisms.</title>
        <authorList>
            <person name="Diamond S."/>
            <person name="Andeer P.F."/>
            <person name="Li Z."/>
            <person name="Crits-Christoph A."/>
            <person name="Burstein D."/>
            <person name="Anantharaman K."/>
            <person name="Lane K.R."/>
            <person name="Thomas B.C."/>
            <person name="Pan C."/>
            <person name="Northen T.R."/>
            <person name="Banfield J.F."/>
        </authorList>
    </citation>
    <scope>NUCLEOTIDE SEQUENCE [LARGE SCALE GENOMIC DNA]</scope>
    <source>
        <strain evidence="1">WS_2</strain>
    </source>
</reference>
<evidence type="ECO:0008006" key="3">
    <source>
        <dbReference type="Google" id="ProtNLM"/>
    </source>
</evidence>
<organism evidence="1 2">
    <name type="scientific">Eiseniibacteriota bacterium</name>
    <dbReference type="NCBI Taxonomy" id="2212470"/>
    <lineage>
        <taxon>Bacteria</taxon>
        <taxon>Candidatus Eiseniibacteriota</taxon>
    </lineage>
</organism>
<protein>
    <recommendedName>
        <fullName evidence="3">Thil AANH domain-containing protein</fullName>
    </recommendedName>
</protein>
<proteinExistence type="predicted"/>
<accession>A0A538SFF3</accession>
<evidence type="ECO:0000313" key="2">
    <source>
        <dbReference type="Proteomes" id="UP000317716"/>
    </source>
</evidence>
<dbReference type="SUPFAM" id="SSF52402">
    <property type="entry name" value="Adenine nucleotide alpha hydrolases-like"/>
    <property type="match status" value="1"/>
</dbReference>
<sequence>MSPSPHDSGWPARRCIQAPASERLRSRGRIRNLRCTMTTRIRALGLLSGGLDSALAARLLLEQGIDVIGLHLESPTACRSDVRALAGELGIPLVVREKGEAYMRLLRHPRWGYGRNMNPC</sequence>
<dbReference type="EMBL" id="VBOS01000425">
    <property type="protein sequence ID" value="TMQ50096.1"/>
    <property type="molecule type" value="Genomic_DNA"/>
</dbReference>
<dbReference type="Gene3D" id="3.40.50.620">
    <property type="entry name" value="HUPs"/>
    <property type="match status" value="1"/>
</dbReference>
<evidence type="ECO:0000313" key="1">
    <source>
        <dbReference type="EMBL" id="TMQ50096.1"/>
    </source>
</evidence>
<dbReference type="AlphaFoldDB" id="A0A538SFF3"/>